<feature type="region of interest" description="Disordered" evidence="1">
    <location>
        <begin position="1"/>
        <end position="83"/>
    </location>
</feature>
<sequence>MRKGSSSDPQLRSSTSTSECALQLQSLQSAGRVSSPESIDDNAPLPHSANFSLSQSETASQPSSPPPPPPPETDWLLPLPEVD</sequence>
<feature type="compositionally biased region" description="Polar residues" evidence="1">
    <location>
        <begin position="1"/>
        <end position="37"/>
    </location>
</feature>
<evidence type="ECO:0000313" key="2">
    <source>
        <dbReference type="EMBL" id="KAK3748390.1"/>
    </source>
</evidence>
<dbReference type="EMBL" id="JAWDGP010006027">
    <property type="protein sequence ID" value="KAK3748390.1"/>
    <property type="molecule type" value="Genomic_DNA"/>
</dbReference>
<feature type="compositionally biased region" description="Low complexity" evidence="1">
    <location>
        <begin position="52"/>
        <end position="62"/>
    </location>
</feature>
<dbReference type="Proteomes" id="UP001283361">
    <property type="component" value="Unassembled WGS sequence"/>
</dbReference>
<name>A0AAE0YK60_9GAST</name>
<organism evidence="2 3">
    <name type="scientific">Elysia crispata</name>
    <name type="common">lettuce slug</name>
    <dbReference type="NCBI Taxonomy" id="231223"/>
    <lineage>
        <taxon>Eukaryota</taxon>
        <taxon>Metazoa</taxon>
        <taxon>Spiralia</taxon>
        <taxon>Lophotrochozoa</taxon>
        <taxon>Mollusca</taxon>
        <taxon>Gastropoda</taxon>
        <taxon>Heterobranchia</taxon>
        <taxon>Euthyneura</taxon>
        <taxon>Panpulmonata</taxon>
        <taxon>Sacoglossa</taxon>
        <taxon>Placobranchoidea</taxon>
        <taxon>Plakobranchidae</taxon>
        <taxon>Elysia</taxon>
    </lineage>
</organism>
<dbReference type="AlphaFoldDB" id="A0AAE0YK60"/>
<evidence type="ECO:0000313" key="3">
    <source>
        <dbReference type="Proteomes" id="UP001283361"/>
    </source>
</evidence>
<protein>
    <submittedName>
        <fullName evidence="2">Uncharacterized protein</fullName>
    </submittedName>
</protein>
<gene>
    <name evidence="2" type="ORF">RRG08_018232</name>
</gene>
<comment type="caution">
    <text evidence="2">The sequence shown here is derived from an EMBL/GenBank/DDBJ whole genome shotgun (WGS) entry which is preliminary data.</text>
</comment>
<feature type="compositionally biased region" description="Low complexity" evidence="1">
    <location>
        <begin position="73"/>
        <end position="83"/>
    </location>
</feature>
<keyword evidence="3" id="KW-1185">Reference proteome</keyword>
<accession>A0AAE0YK60</accession>
<reference evidence="2" key="1">
    <citation type="journal article" date="2023" name="G3 (Bethesda)">
        <title>A reference genome for the long-term kleptoplast-retaining sea slug Elysia crispata morphotype clarki.</title>
        <authorList>
            <person name="Eastman K.E."/>
            <person name="Pendleton A.L."/>
            <person name="Shaikh M.A."/>
            <person name="Suttiyut T."/>
            <person name="Ogas R."/>
            <person name="Tomko P."/>
            <person name="Gavelis G."/>
            <person name="Widhalm J.R."/>
            <person name="Wisecaver J.H."/>
        </authorList>
    </citation>
    <scope>NUCLEOTIDE SEQUENCE</scope>
    <source>
        <strain evidence="2">ECLA1</strain>
    </source>
</reference>
<proteinExistence type="predicted"/>
<feature type="compositionally biased region" description="Pro residues" evidence="1">
    <location>
        <begin position="63"/>
        <end position="72"/>
    </location>
</feature>
<evidence type="ECO:0000256" key="1">
    <source>
        <dbReference type="SAM" id="MobiDB-lite"/>
    </source>
</evidence>